<reference evidence="2" key="1">
    <citation type="journal article" date="2014" name="Int. J. Syst. Evol. Microbiol.">
        <title>Complete genome sequence of Corynebacterium casei LMG S-19264T (=DSM 44701T), isolated from a smear-ripened cheese.</title>
        <authorList>
            <consortium name="US DOE Joint Genome Institute (JGI-PGF)"/>
            <person name="Walter F."/>
            <person name="Albersmeier A."/>
            <person name="Kalinowski J."/>
            <person name="Ruckert C."/>
        </authorList>
    </citation>
    <scope>NUCLEOTIDE SEQUENCE</scope>
    <source>
        <strain evidence="2">JCM 3302</strain>
    </source>
</reference>
<dbReference type="Pfam" id="PF08386">
    <property type="entry name" value="Abhydrolase_4"/>
    <property type="match status" value="1"/>
</dbReference>
<dbReference type="Proteomes" id="UP000641386">
    <property type="component" value="Unassembled WGS sequence"/>
</dbReference>
<dbReference type="AlphaFoldDB" id="A0A918ZL46"/>
<proteinExistence type="predicted"/>
<feature type="domain" description="Peptidase S33 tripeptidyl aminopeptidase-like C-terminal" evidence="1">
    <location>
        <begin position="54"/>
        <end position="131"/>
    </location>
</feature>
<name>A0A918ZL46_9ACTN</name>
<keyword evidence="3" id="KW-1185">Reference proteome</keyword>
<evidence type="ECO:0000313" key="2">
    <source>
        <dbReference type="EMBL" id="GHE57184.1"/>
    </source>
</evidence>
<dbReference type="InterPro" id="IPR015943">
    <property type="entry name" value="WD40/YVTN_repeat-like_dom_sf"/>
</dbReference>
<dbReference type="Gene3D" id="2.130.10.10">
    <property type="entry name" value="YVTN repeat-like/Quinoprotein amine dehydrogenase"/>
    <property type="match status" value="1"/>
</dbReference>
<protein>
    <recommendedName>
        <fullName evidence="1">Peptidase S33 tripeptidyl aminopeptidase-like C-terminal domain-containing protein</fullName>
    </recommendedName>
</protein>
<gene>
    <name evidence="2" type="ORF">GCM10014715_07840</name>
</gene>
<reference evidence="2" key="2">
    <citation type="submission" date="2020-09" db="EMBL/GenBank/DDBJ databases">
        <authorList>
            <person name="Sun Q."/>
            <person name="Ohkuma M."/>
        </authorList>
    </citation>
    <scope>NUCLEOTIDE SEQUENCE</scope>
    <source>
        <strain evidence="2">JCM 3302</strain>
    </source>
</reference>
<organism evidence="2 3">
    <name type="scientific">Streptomyces spiralis</name>
    <dbReference type="NCBI Taxonomy" id="66376"/>
    <lineage>
        <taxon>Bacteria</taxon>
        <taxon>Bacillati</taxon>
        <taxon>Actinomycetota</taxon>
        <taxon>Actinomycetes</taxon>
        <taxon>Kitasatosporales</taxon>
        <taxon>Streptomycetaceae</taxon>
        <taxon>Streptomyces</taxon>
    </lineage>
</organism>
<dbReference type="SUPFAM" id="SSF63829">
    <property type="entry name" value="Calcium-dependent phosphotriesterase"/>
    <property type="match status" value="1"/>
</dbReference>
<evidence type="ECO:0000259" key="1">
    <source>
        <dbReference type="Pfam" id="PF08386"/>
    </source>
</evidence>
<comment type="caution">
    <text evidence="2">The sequence shown here is derived from an EMBL/GenBank/DDBJ whole genome shotgun (WGS) entry which is preliminary data.</text>
</comment>
<dbReference type="EMBL" id="BNBC01000002">
    <property type="protein sequence ID" value="GHE57184.1"/>
    <property type="molecule type" value="Genomic_DNA"/>
</dbReference>
<accession>A0A918ZL46</accession>
<sequence length="867" mass="93244">MGVLGACTPGADEASRSGGRRLLVRVSRSPTPTPTCAPDSLAQETIKKTEAASPGFGEAWSPFVHLCYGRPFKGGGRTPDVSAQGAPPVLVVANTGDSTTPYEGAQHMVRELGEDVGVLLTVRAEGHGSYACLEEYRSHGKGMPYAAPMSGVIDYGRFGERLKSVMPRWGDRARMSPEEFAAHLADTAPRWELLRRFQEEWGYEVPEDAVPWQRWSESEHRQYLRRLKGEAVGAGDADPFESVDVSLPIPAALDEWWELPFNSFTHSPRLYWTHPEYPPTLRPDPGGYGVAGGLPDDTALVPAGADRRVCVFKAEYEYCNEWGYAAADAGLPDPRVLATDSDEEWVLQAGSVSEFFLQLAVQRLPSYYGWTVYGDDDTERIVAWVRDELPTLGFEPWREVGQHITVYGAPDALVFHDTGYGDVELTVHGRTPQALEALGARMGLDWSERILTPRAVTEAPKPIALRAGDTDETGRWTVLSTSQETVESGTERSSASDAAGSWTVSGAIAVSGDEDGTLRARRLDSDAAPVVARPPSGPATALACIELPDEGALIASGHRNGTLYLWMPDSGDGPLEVARRRPKLTGLALTATAAGTALAACWRDDVVALWDIASGERADLDLGPGITDVRLDEDLRLTVCGPSGHAVVRLDADALWPARELMLRVVSFENAACATDADPEVVPRRLARLLSWDADDARRAIDELDVLLDPGRELCSAAVLAFAYLTQIGAAVGVGAHHCHVRRRVLGLALRIVAAMDTAEGRATDAAEEHWHAVAREMLRGIIPVLPDMLEEEDPATRTAGALLVAALPERDERADVLLRALAAGDPDPEVAAAAALALALGDATAVDTLVSAGWERADLDSLPQGG</sequence>
<evidence type="ECO:0000313" key="3">
    <source>
        <dbReference type="Proteomes" id="UP000641386"/>
    </source>
</evidence>
<dbReference type="InterPro" id="IPR013595">
    <property type="entry name" value="Pept_S33_TAP-like_C"/>
</dbReference>